<accession>A0A815Y5F2</accession>
<evidence type="ECO:0000259" key="1">
    <source>
        <dbReference type="PROSITE" id="PS50174"/>
    </source>
</evidence>
<dbReference type="Proteomes" id="UP000663845">
    <property type="component" value="Unassembled WGS sequence"/>
</dbReference>
<proteinExistence type="predicted"/>
<evidence type="ECO:0000313" key="2">
    <source>
        <dbReference type="EMBL" id="CAF1565870.1"/>
    </source>
</evidence>
<dbReference type="Pfam" id="PF01585">
    <property type="entry name" value="G-patch"/>
    <property type="match status" value="1"/>
</dbReference>
<dbReference type="AlphaFoldDB" id="A0A815Y5F2"/>
<reference evidence="2" key="1">
    <citation type="submission" date="2021-02" db="EMBL/GenBank/DDBJ databases">
        <authorList>
            <person name="Nowell W R."/>
        </authorList>
    </citation>
    <scope>NUCLEOTIDE SEQUENCE</scope>
</reference>
<dbReference type="PANTHER" id="PTHR13288">
    <property type="entry name" value="SPLICING FACTOR 45 SPF45"/>
    <property type="match status" value="1"/>
</dbReference>
<dbReference type="GO" id="GO:0045292">
    <property type="term" value="P:mRNA cis splicing, via spliceosome"/>
    <property type="evidence" value="ECO:0007669"/>
    <property type="project" value="InterPro"/>
</dbReference>
<evidence type="ECO:0000313" key="3">
    <source>
        <dbReference type="Proteomes" id="UP000663845"/>
    </source>
</evidence>
<feature type="non-terminal residue" evidence="2">
    <location>
        <position position="84"/>
    </location>
</feature>
<dbReference type="GO" id="GO:0071011">
    <property type="term" value="C:precatalytic spliceosome"/>
    <property type="evidence" value="ECO:0007669"/>
    <property type="project" value="TreeGrafter"/>
</dbReference>
<protein>
    <recommendedName>
        <fullName evidence="1">G-patch domain-containing protein</fullName>
    </recommendedName>
</protein>
<dbReference type="PROSITE" id="PS50174">
    <property type="entry name" value="G_PATCH"/>
    <property type="match status" value="1"/>
</dbReference>
<dbReference type="SMART" id="SM00443">
    <property type="entry name" value="G_patch"/>
    <property type="match status" value="1"/>
</dbReference>
<gene>
    <name evidence="2" type="ORF">JYZ213_LOCUS47126</name>
</gene>
<name>A0A815Y5F2_9BILA</name>
<dbReference type="InterPro" id="IPR040052">
    <property type="entry name" value="RBM17"/>
</dbReference>
<feature type="domain" description="G-patch" evidence="1">
    <location>
        <begin position="7"/>
        <end position="47"/>
    </location>
</feature>
<dbReference type="InterPro" id="IPR000467">
    <property type="entry name" value="G_patch_dom"/>
</dbReference>
<dbReference type="GO" id="GO:0003676">
    <property type="term" value="F:nucleic acid binding"/>
    <property type="evidence" value="ECO:0007669"/>
    <property type="project" value="InterPro"/>
</dbReference>
<comment type="caution">
    <text evidence="2">The sequence shown here is derived from an EMBL/GenBank/DDBJ whole genome shotgun (WGS) entry which is preliminary data.</text>
</comment>
<organism evidence="2 3">
    <name type="scientific">Adineta steineri</name>
    <dbReference type="NCBI Taxonomy" id="433720"/>
    <lineage>
        <taxon>Eukaryota</taxon>
        <taxon>Metazoa</taxon>
        <taxon>Spiralia</taxon>
        <taxon>Gnathifera</taxon>
        <taxon>Rotifera</taxon>
        <taxon>Eurotatoria</taxon>
        <taxon>Bdelloidea</taxon>
        <taxon>Adinetida</taxon>
        <taxon>Adinetidae</taxon>
        <taxon>Adineta</taxon>
    </lineage>
</organism>
<dbReference type="GO" id="GO:0000380">
    <property type="term" value="P:alternative mRNA splicing, via spliceosome"/>
    <property type="evidence" value="ECO:0007669"/>
    <property type="project" value="TreeGrafter"/>
</dbReference>
<sequence length="84" mass="9267">VVYLFYSAAAVAKMMAKMGYREGQGLGKSQQGISSALTVEKTGKRGGKIIHEKEPLPKEFILPPPPPPKYRPFISTTAKIYEKN</sequence>
<dbReference type="EMBL" id="CAJNOG010007593">
    <property type="protein sequence ID" value="CAF1565870.1"/>
    <property type="molecule type" value="Genomic_DNA"/>
</dbReference>
<dbReference type="PANTHER" id="PTHR13288:SF8">
    <property type="entry name" value="SPLICING FACTOR 45"/>
    <property type="match status" value="1"/>
</dbReference>